<dbReference type="RefSeq" id="WP_369869283.1">
    <property type="nucleotide sequence ID" value="NZ_JBGFFE010000023.1"/>
</dbReference>
<evidence type="ECO:0000313" key="1">
    <source>
        <dbReference type="EMBL" id="MEY8764537.1"/>
    </source>
</evidence>
<protein>
    <submittedName>
        <fullName evidence="1">Uncharacterized protein</fullName>
    </submittedName>
</protein>
<dbReference type="EMBL" id="JBGFFE010000023">
    <property type="protein sequence ID" value="MEY8764537.1"/>
    <property type="molecule type" value="Genomic_DNA"/>
</dbReference>
<evidence type="ECO:0000313" key="2">
    <source>
        <dbReference type="Proteomes" id="UP001565220"/>
    </source>
</evidence>
<comment type="caution">
    <text evidence="1">The sequence shown here is derived from an EMBL/GenBank/DDBJ whole genome shotgun (WGS) entry which is preliminary data.</text>
</comment>
<accession>A0ABV4E052</accession>
<sequence length="60" mass="7104">MISNSENPTMYVGGKPKGNYTNMFTIYISEKTGNKILDERKELTYKIKRDKHILIYEMEK</sequence>
<name>A0ABV4E052_9CLOT</name>
<keyword evidence="2" id="KW-1185">Reference proteome</keyword>
<organism evidence="1 2">
    <name type="scientific">Clostridium lapidicellarium</name>
    <dbReference type="NCBI Taxonomy" id="3240931"/>
    <lineage>
        <taxon>Bacteria</taxon>
        <taxon>Bacillati</taxon>
        <taxon>Bacillota</taxon>
        <taxon>Clostridia</taxon>
        <taxon>Eubacteriales</taxon>
        <taxon>Clostridiaceae</taxon>
        <taxon>Clostridium</taxon>
    </lineage>
</organism>
<proteinExistence type="predicted"/>
<gene>
    <name evidence="1" type="ORF">AB8S09_12965</name>
</gene>
<dbReference type="Proteomes" id="UP001565220">
    <property type="component" value="Unassembled WGS sequence"/>
</dbReference>
<reference evidence="1 2" key="1">
    <citation type="submission" date="2024-08" db="EMBL/GenBank/DDBJ databases">
        <title>Clostridium lapicellarii sp. nov., and Clostridium renhuaiense sp. nov., two species isolated from the mud in a fermentation cellar used for producing sauce-flavour Chinese liquors.</title>
        <authorList>
            <person name="Yang F."/>
            <person name="Wang H."/>
            <person name="Chen L.Q."/>
            <person name="Zhou N."/>
            <person name="Lu J.J."/>
            <person name="Pu X.X."/>
            <person name="Wan B."/>
            <person name="Wang L."/>
            <person name="Liu S.J."/>
        </authorList>
    </citation>
    <scope>NUCLEOTIDE SEQUENCE [LARGE SCALE GENOMIC DNA]</scope>
    <source>
        <strain evidence="1 2">MT-113</strain>
    </source>
</reference>